<evidence type="ECO:0000313" key="2">
    <source>
        <dbReference type="EMBL" id="MCW4453013.1"/>
    </source>
</evidence>
<keyword evidence="1" id="KW-0732">Signal</keyword>
<reference evidence="2 3" key="1">
    <citation type="submission" date="2022-10" db="EMBL/GenBank/DDBJ databases">
        <title>Kaistella sp. BT-6-1-3.</title>
        <authorList>
            <person name="Ai J."/>
            <person name="Deng Z."/>
        </authorList>
    </citation>
    <scope>NUCLEOTIDE SEQUENCE [LARGE SCALE GENOMIC DNA]</scope>
    <source>
        <strain evidence="2 3">BT6-1-3</strain>
    </source>
</reference>
<dbReference type="InterPro" id="IPR049804">
    <property type="entry name" value="Choice_anch_L"/>
</dbReference>
<evidence type="ECO:0000256" key="1">
    <source>
        <dbReference type="SAM" id="SignalP"/>
    </source>
</evidence>
<sequence>MYRANIFSSFALLFMVFNISANAQQYITVDSSTYSAEELVRDIFIGSQNSGCITVSNVSAKGWQNFGSSSSSYGYFEKGTLPFDINKGIILSTGSVQNAPGPNNVLLDDQDSNWSGDQDLADALQESVWNYLNATSIEFDFVASNTSGISFEYLFLSEEYRRTNCTYSDGFAFLIKKAGSSDPYTNIALVPGTQDPVTSLTINTAQDCPRNTAYFGSFNGINSPTAFDGQTKVLTAKTDIIPGVKYHIKLVIADHLAGSDRTGRYDSAVFLKAGSFVGKKDLGPDLLISTNNPVCEGSSKILDATSAGATSYQWFKNGISISGATQPQLSIPGVTESNGNYGVEVNVGGCILTGSVQIEIQEKPSLNLGTYSLCDDNLSGSVPVDFSNLDSQIISNFNTAYIPKYYLKKSDAQAGTPGTELQKGWLLTTETPIYIRIESAFGCNPEYGEIILKIGNKTPLITNSLSDDVCDNDRDGNISINLKNYQTWFTSSAQANVTFYNSQQDAKNKVNPIPENQIISNSKVFGIRIESLSACPNVATLSLNFKSPKKSDDLKDKVICSNATTSLDAGPGFDSYTWSTGETTQGINNVGVGEYWVDLGSNGCIYRQTVKVSAATLPQITNIDVSGNTATVFVSGGLQPYEYSLDNITFQNSNVFTHIPRGLQKIYVRDAKKCQTVEKEFLIINLINVITPNGDGINDVLDYSDLRIKDKVSLQIFDRFGTLVFTSKDNHFIWDGKLSGRTLPTANYWYVLNWTEPDTQIPISYKGWILLKNRN</sequence>
<dbReference type="RefSeq" id="WP_265145083.1">
    <property type="nucleotide sequence ID" value="NZ_JAPCHZ010000006.1"/>
</dbReference>
<dbReference type="NCBIfam" id="NF038133">
    <property type="entry name" value="choice_anch_L"/>
    <property type="match status" value="1"/>
</dbReference>
<accession>A0ABT3JQD4</accession>
<dbReference type="NCBIfam" id="TIGR04131">
    <property type="entry name" value="Bac_Flav_CTERM"/>
    <property type="match status" value="1"/>
</dbReference>
<name>A0ABT3JQD4_9FLAO</name>
<dbReference type="InterPro" id="IPR013783">
    <property type="entry name" value="Ig-like_fold"/>
</dbReference>
<feature type="chain" id="PRO_5046547159" evidence="1">
    <location>
        <begin position="24"/>
        <end position="775"/>
    </location>
</feature>
<comment type="caution">
    <text evidence="2">The sequence shown here is derived from an EMBL/GenBank/DDBJ whole genome shotgun (WGS) entry which is preliminary data.</text>
</comment>
<keyword evidence="3" id="KW-1185">Reference proteome</keyword>
<organism evidence="2 3">
    <name type="scientific">Kaistella yananensis</name>
    <dbReference type="NCBI Taxonomy" id="2989820"/>
    <lineage>
        <taxon>Bacteria</taxon>
        <taxon>Pseudomonadati</taxon>
        <taxon>Bacteroidota</taxon>
        <taxon>Flavobacteriia</taxon>
        <taxon>Flavobacteriales</taxon>
        <taxon>Weeksellaceae</taxon>
        <taxon>Chryseobacterium group</taxon>
        <taxon>Kaistella</taxon>
    </lineage>
</organism>
<dbReference type="Pfam" id="PF13585">
    <property type="entry name" value="CHU_C"/>
    <property type="match status" value="1"/>
</dbReference>
<dbReference type="Gene3D" id="2.60.40.10">
    <property type="entry name" value="Immunoglobulins"/>
    <property type="match status" value="1"/>
</dbReference>
<feature type="signal peptide" evidence="1">
    <location>
        <begin position="1"/>
        <end position="23"/>
    </location>
</feature>
<dbReference type="EMBL" id="JAPCHZ010000006">
    <property type="protein sequence ID" value="MCW4453013.1"/>
    <property type="molecule type" value="Genomic_DNA"/>
</dbReference>
<protein>
    <submittedName>
        <fullName evidence="2">Gliding motility-associated C-terminal domain-containing protein</fullName>
    </submittedName>
</protein>
<gene>
    <name evidence="2" type="ORF">OK344_12450</name>
</gene>
<dbReference type="Proteomes" id="UP001209107">
    <property type="component" value="Unassembled WGS sequence"/>
</dbReference>
<dbReference type="InterPro" id="IPR026341">
    <property type="entry name" value="T9SS_type_B"/>
</dbReference>
<evidence type="ECO:0000313" key="3">
    <source>
        <dbReference type="Proteomes" id="UP001209107"/>
    </source>
</evidence>
<proteinExistence type="predicted"/>